<dbReference type="EMBL" id="FNZI01000001">
    <property type="protein sequence ID" value="SEI83430.1"/>
    <property type="molecule type" value="Genomic_DNA"/>
</dbReference>
<dbReference type="Proteomes" id="UP000183315">
    <property type="component" value="Unassembled WGS sequence"/>
</dbReference>
<reference evidence="3" key="1">
    <citation type="submission" date="2016-10" db="EMBL/GenBank/DDBJ databases">
        <authorList>
            <person name="Varghese N."/>
        </authorList>
    </citation>
    <scope>NUCLEOTIDE SEQUENCE [LARGE SCALE GENOMIC DNA]</scope>
    <source>
        <strain evidence="3">DSM 24868</strain>
    </source>
</reference>
<proteinExistence type="predicted"/>
<keyword evidence="1" id="KW-1133">Transmembrane helix</keyword>
<gene>
    <name evidence="2" type="ORF">SAMN05421637_0137</name>
</gene>
<sequence>MSKDATIRTLRLIGASLIASALGFQAWADLSFGTFTWGQLPGYFTPLANVAGIVALLAAARVPGRERRWVTLLRVNSATYLVVVGAVYWALLAPYTTPYFPWANAILHGGSGLILAADWVLIGGRRRLPLSTLWSVLSLPAIWVSYLFVRAFLDGWVPYPFLDPARGAAAIVATLGAIAAVGLAVSGVLRVLAVLRPATFWPRPAPVRVAPPRR</sequence>
<evidence type="ECO:0000313" key="2">
    <source>
        <dbReference type="EMBL" id="SEI83430.1"/>
    </source>
</evidence>
<protein>
    <recommendedName>
        <fullName evidence="4">FAR-17a/AIG1-like protein</fullName>
    </recommendedName>
</protein>
<dbReference type="OrthoDB" id="9809977at2"/>
<keyword evidence="1" id="KW-0812">Transmembrane</keyword>
<evidence type="ECO:0008006" key="4">
    <source>
        <dbReference type="Google" id="ProtNLM"/>
    </source>
</evidence>
<dbReference type="AlphaFoldDB" id="A0A1H6U4Y2"/>
<dbReference type="STRING" id="1043493.SAMN05421637_0137"/>
<keyword evidence="3" id="KW-1185">Reference proteome</keyword>
<evidence type="ECO:0000313" key="3">
    <source>
        <dbReference type="Proteomes" id="UP000183315"/>
    </source>
</evidence>
<keyword evidence="1" id="KW-0472">Membrane</keyword>
<feature type="transmembrane region" description="Helical" evidence="1">
    <location>
        <begin position="72"/>
        <end position="93"/>
    </location>
</feature>
<dbReference type="NCBIfam" id="NF038065">
    <property type="entry name" value="Pr6Pr"/>
    <property type="match status" value="1"/>
</dbReference>
<feature type="transmembrane region" description="Helical" evidence="1">
    <location>
        <begin position="12"/>
        <end position="28"/>
    </location>
</feature>
<evidence type="ECO:0000256" key="1">
    <source>
        <dbReference type="SAM" id="Phobius"/>
    </source>
</evidence>
<dbReference type="RefSeq" id="WP_052405487.1">
    <property type="nucleotide sequence ID" value="NZ_BBLU01000001.1"/>
</dbReference>
<feature type="transmembrane region" description="Helical" evidence="1">
    <location>
        <begin position="40"/>
        <end position="60"/>
    </location>
</feature>
<name>A0A1H6U4Y2_9MICO</name>
<feature type="transmembrane region" description="Helical" evidence="1">
    <location>
        <begin position="99"/>
        <end position="121"/>
    </location>
</feature>
<accession>A0A1H6U4Y2</accession>
<feature type="transmembrane region" description="Helical" evidence="1">
    <location>
        <begin position="169"/>
        <end position="193"/>
    </location>
</feature>
<organism evidence="2 3">
    <name type="scientific">Demequina mangrovi</name>
    <dbReference type="NCBI Taxonomy" id="1043493"/>
    <lineage>
        <taxon>Bacteria</taxon>
        <taxon>Bacillati</taxon>
        <taxon>Actinomycetota</taxon>
        <taxon>Actinomycetes</taxon>
        <taxon>Micrococcales</taxon>
        <taxon>Demequinaceae</taxon>
        <taxon>Demequina</taxon>
    </lineage>
</organism>
<dbReference type="InterPro" id="IPR049713">
    <property type="entry name" value="Pr6Pr-like"/>
</dbReference>
<feature type="transmembrane region" description="Helical" evidence="1">
    <location>
        <begin position="128"/>
        <end position="149"/>
    </location>
</feature>